<keyword evidence="6 8" id="KW-0472">Membrane</keyword>
<dbReference type="CDD" id="cd00333">
    <property type="entry name" value="MIP"/>
    <property type="match status" value="1"/>
</dbReference>
<feature type="transmembrane region" description="Helical" evidence="8">
    <location>
        <begin position="177"/>
        <end position="202"/>
    </location>
</feature>
<dbReference type="Proteomes" id="UP000241639">
    <property type="component" value="Unassembled WGS sequence"/>
</dbReference>
<evidence type="ECO:0000256" key="7">
    <source>
        <dbReference type="RuleBase" id="RU000477"/>
    </source>
</evidence>
<dbReference type="AlphaFoldDB" id="A0A2T4ZBA3"/>
<sequence>MQKQLWGECVSEYLGTFILIFVGCGTVAGLVLNDVALGQWELSLIWGLAVTMAIYVTGAVSGTHINPAVTITMAVFRGFPWGKVAPYITAQMAGAFSGAAVVYGLYNKAFIHYESAESLVRGSAESVATAGIFSTYPAPFLTNVDAFFVEFAITALLLIVILAVVDERNPLFVPLKNVGPFIIGLTVAMIGGSFGNLTGFALNPARDFGPKLFAWIAGWDAVALPAPDSYVWVPLIAPILGGLFGALVYDFGVRRYLQKSEQEDASQEKSHSPAS</sequence>
<dbReference type="NCBIfam" id="TIGR00861">
    <property type="entry name" value="MIP"/>
    <property type="match status" value="1"/>
</dbReference>
<dbReference type="RefSeq" id="WP_107725891.1">
    <property type="nucleotide sequence ID" value="NZ_PZZP01000001.1"/>
</dbReference>
<protein>
    <submittedName>
        <fullName evidence="9">Glycerol uptake facilitator protein</fullName>
    </submittedName>
</protein>
<evidence type="ECO:0000256" key="1">
    <source>
        <dbReference type="ARBA" id="ARBA00004141"/>
    </source>
</evidence>
<evidence type="ECO:0000256" key="3">
    <source>
        <dbReference type="ARBA" id="ARBA00022448"/>
    </source>
</evidence>
<feature type="transmembrane region" description="Helical" evidence="8">
    <location>
        <begin position="84"/>
        <end position="106"/>
    </location>
</feature>
<evidence type="ECO:0000313" key="10">
    <source>
        <dbReference type="Proteomes" id="UP000241639"/>
    </source>
</evidence>
<dbReference type="PROSITE" id="PS51257">
    <property type="entry name" value="PROKAR_LIPOPROTEIN"/>
    <property type="match status" value="1"/>
</dbReference>
<organism evidence="9 10">
    <name type="scientific">Desmospora activa DSM 45169</name>
    <dbReference type="NCBI Taxonomy" id="1121389"/>
    <lineage>
        <taxon>Bacteria</taxon>
        <taxon>Bacillati</taxon>
        <taxon>Bacillota</taxon>
        <taxon>Bacilli</taxon>
        <taxon>Bacillales</taxon>
        <taxon>Thermoactinomycetaceae</taxon>
        <taxon>Desmospora</taxon>
    </lineage>
</organism>
<dbReference type="EMBL" id="PZZP01000001">
    <property type="protein sequence ID" value="PTM59147.1"/>
    <property type="molecule type" value="Genomic_DNA"/>
</dbReference>
<evidence type="ECO:0000256" key="2">
    <source>
        <dbReference type="ARBA" id="ARBA00006175"/>
    </source>
</evidence>
<keyword evidence="5 8" id="KW-1133">Transmembrane helix</keyword>
<evidence type="ECO:0000256" key="5">
    <source>
        <dbReference type="ARBA" id="ARBA00022989"/>
    </source>
</evidence>
<dbReference type="InterPro" id="IPR050363">
    <property type="entry name" value="MIP/Aquaporin"/>
</dbReference>
<feature type="transmembrane region" description="Helical" evidence="8">
    <location>
        <begin position="229"/>
        <end position="249"/>
    </location>
</feature>
<dbReference type="InterPro" id="IPR023271">
    <property type="entry name" value="Aquaporin-like"/>
</dbReference>
<evidence type="ECO:0000256" key="4">
    <source>
        <dbReference type="ARBA" id="ARBA00022692"/>
    </source>
</evidence>
<proteinExistence type="inferred from homology"/>
<name>A0A2T4ZBA3_9BACL</name>
<dbReference type="PANTHER" id="PTHR43829">
    <property type="entry name" value="AQUAPORIN OR AQUAGLYCEROPORIN RELATED"/>
    <property type="match status" value="1"/>
</dbReference>
<dbReference type="GO" id="GO:0005886">
    <property type="term" value="C:plasma membrane"/>
    <property type="evidence" value="ECO:0007669"/>
    <property type="project" value="TreeGrafter"/>
</dbReference>
<dbReference type="GO" id="GO:0015254">
    <property type="term" value="F:glycerol channel activity"/>
    <property type="evidence" value="ECO:0007669"/>
    <property type="project" value="TreeGrafter"/>
</dbReference>
<comment type="subcellular location">
    <subcellularLocation>
        <location evidence="1">Membrane</location>
        <topology evidence="1">Multi-pass membrane protein</topology>
    </subcellularLocation>
</comment>
<dbReference type="InterPro" id="IPR022357">
    <property type="entry name" value="MIP_CS"/>
</dbReference>
<gene>
    <name evidence="9" type="ORF">C8J48_1749</name>
</gene>
<feature type="transmembrane region" description="Helical" evidence="8">
    <location>
        <begin position="12"/>
        <end position="32"/>
    </location>
</feature>
<dbReference type="PRINTS" id="PR00783">
    <property type="entry name" value="MINTRINSICP"/>
</dbReference>
<evidence type="ECO:0000256" key="6">
    <source>
        <dbReference type="ARBA" id="ARBA00023136"/>
    </source>
</evidence>
<keyword evidence="10" id="KW-1185">Reference proteome</keyword>
<keyword evidence="4 7" id="KW-0812">Transmembrane</keyword>
<dbReference type="InterPro" id="IPR000425">
    <property type="entry name" value="MIP"/>
</dbReference>
<feature type="transmembrane region" description="Helical" evidence="8">
    <location>
        <begin position="44"/>
        <end position="63"/>
    </location>
</feature>
<dbReference type="Gene3D" id="1.20.1080.10">
    <property type="entry name" value="Glycerol uptake facilitator protein"/>
    <property type="match status" value="1"/>
</dbReference>
<dbReference type="PROSITE" id="PS00221">
    <property type="entry name" value="MIP"/>
    <property type="match status" value="1"/>
</dbReference>
<feature type="transmembrane region" description="Helical" evidence="8">
    <location>
        <begin position="146"/>
        <end position="165"/>
    </location>
</feature>
<dbReference type="Pfam" id="PF00230">
    <property type="entry name" value="MIP"/>
    <property type="match status" value="1"/>
</dbReference>
<comment type="caution">
    <text evidence="9">The sequence shown here is derived from an EMBL/GenBank/DDBJ whole genome shotgun (WGS) entry which is preliminary data.</text>
</comment>
<dbReference type="PANTHER" id="PTHR43829:SF9">
    <property type="entry name" value="AQUAPORIN-9"/>
    <property type="match status" value="1"/>
</dbReference>
<reference evidence="9 10" key="1">
    <citation type="submission" date="2018-04" db="EMBL/GenBank/DDBJ databases">
        <title>Genomic Encyclopedia of Archaeal and Bacterial Type Strains, Phase II (KMG-II): from individual species to whole genera.</title>
        <authorList>
            <person name="Goeker M."/>
        </authorList>
    </citation>
    <scope>NUCLEOTIDE SEQUENCE [LARGE SCALE GENOMIC DNA]</scope>
    <source>
        <strain evidence="9 10">DSM 45169</strain>
    </source>
</reference>
<evidence type="ECO:0000313" key="9">
    <source>
        <dbReference type="EMBL" id="PTM59147.1"/>
    </source>
</evidence>
<keyword evidence="3 7" id="KW-0813">Transport</keyword>
<dbReference type="OrthoDB" id="9807293at2"/>
<accession>A0A2T4ZBA3</accession>
<dbReference type="SUPFAM" id="SSF81338">
    <property type="entry name" value="Aquaporin-like"/>
    <property type="match status" value="1"/>
</dbReference>
<comment type="similarity">
    <text evidence="2 7">Belongs to the MIP/aquaporin (TC 1.A.8) family.</text>
</comment>
<evidence type="ECO:0000256" key="8">
    <source>
        <dbReference type="SAM" id="Phobius"/>
    </source>
</evidence>